<keyword evidence="1" id="KW-0732">Signal</keyword>
<gene>
    <name evidence="2" type="ORF">SEMRO_386_G131800.1</name>
</gene>
<dbReference type="AlphaFoldDB" id="A0A9N8DYU1"/>
<proteinExistence type="predicted"/>
<reference evidence="2" key="1">
    <citation type="submission" date="2020-06" db="EMBL/GenBank/DDBJ databases">
        <authorList>
            <consortium name="Plant Systems Biology data submission"/>
        </authorList>
    </citation>
    <scope>NUCLEOTIDE SEQUENCE</scope>
    <source>
        <strain evidence="2">D6</strain>
    </source>
</reference>
<evidence type="ECO:0000256" key="1">
    <source>
        <dbReference type="SAM" id="SignalP"/>
    </source>
</evidence>
<feature type="signal peptide" evidence="1">
    <location>
        <begin position="1"/>
        <end position="18"/>
    </location>
</feature>
<dbReference type="Proteomes" id="UP001153069">
    <property type="component" value="Unassembled WGS sequence"/>
</dbReference>
<protein>
    <submittedName>
        <fullName evidence="2">Uncharacterized protein</fullName>
    </submittedName>
</protein>
<dbReference type="OrthoDB" id="41474at2759"/>
<accession>A0A9N8DYU1</accession>
<keyword evidence="3" id="KW-1185">Reference proteome</keyword>
<evidence type="ECO:0000313" key="3">
    <source>
        <dbReference type="Proteomes" id="UP001153069"/>
    </source>
</evidence>
<organism evidence="2 3">
    <name type="scientific">Seminavis robusta</name>
    <dbReference type="NCBI Taxonomy" id="568900"/>
    <lineage>
        <taxon>Eukaryota</taxon>
        <taxon>Sar</taxon>
        <taxon>Stramenopiles</taxon>
        <taxon>Ochrophyta</taxon>
        <taxon>Bacillariophyta</taxon>
        <taxon>Bacillariophyceae</taxon>
        <taxon>Bacillariophycidae</taxon>
        <taxon>Naviculales</taxon>
        <taxon>Naviculaceae</taxon>
        <taxon>Seminavis</taxon>
    </lineage>
</organism>
<dbReference type="EMBL" id="CAICTM010000385">
    <property type="protein sequence ID" value="CAB9509341.1"/>
    <property type="molecule type" value="Genomic_DNA"/>
</dbReference>
<name>A0A9N8DYU1_9STRA</name>
<evidence type="ECO:0000313" key="2">
    <source>
        <dbReference type="EMBL" id="CAB9509341.1"/>
    </source>
</evidence>
<sequence>MKTVAALVLALFASTASAFLPQKGGSAAAAAKSQIADEAIAAFAKKFPFDRKPIETSPMVTAFLNAGVPTTDIDGTKYKVNKPGEKRGKRLSDIGEKEARATFAELARLYGDESALAMTQSLPVCLTFDRTQFAPSLKEYSAIFGEEEAKAMVTRNAGLLAIRPNEASKATDSTMQASYVIGATRPFGDILLPGLAFLLLVPALEGITGIPIRTEFLSAVTGASPEDVATVFTKVATPVWKQ</sequence>
<comment type="caution">
    <text evidence="2">The sequence shown here is derived from an EMBL/GenBank/DDBJ whole genome shotgun (WGS) entry which is preliminary data.</text>
</comment>
<feature type="chain" id="PRO_5040106796" evidence="1">
    <location>
        <begin position="19"/>
        <end position="242"/>
    </location>
</feature>